<evidence type="ECO:0000256" key="1">
    <source>
        <dbReference type="SAM" id="MobiDB-lite"/>
    </source>
</evidence>
<accession>A0A0C3HQK0</accession>
<dbReference type="EMBL" id="JXOK01000050">
    <property type="protein sequence ID" value="KIN10416.1"/>
    <property type="molecule type" value="Genomic_DNA"/>
</dbReference>
<dbReference type="Pfam" id="PF11169">
    <property type="entry name" value="DUF2956"/>
    <property type="match status" value="1"/>
</dbReference>
<evidence type="ECO:0000313" key="4">
    <source>
        <dbReference type="Proteomes" id="UP000031977"/>
    </source>
</evidence>
<dbReference type="OrthoDB" id="5600789at2"/>
<evidence type="ECO:0000313" key="3">
    <source>
        <dbReference type="EMBL" id="KIN10416.1"/>
    </source>
</evidence>
<keyword evidence="2" id="KW-0472">Membrane</keyword>
<feature type="transmembrane region" description="Helical" evidence="2">
    <location>
        <begin position="95"/>
        <end position="114"/>
    </location>
</feature>
<reference evidence="3 4" key="1">
    <citation type="submission" date="2015-01" db="EMBL/GenBank/DDBJ databases">
        <title>Draft genome of Vibrio mytili type strain CAIM 528.</title>
        <authorList>
            <person name="Gonzalez-Castillo A."/>
            <person name="Gomez-Gil B."/>
            <person name="Enciso-Ibarra J."/>
        </authorList>
    </citation>
    <scope>NUCLEOTIDE SEQUENCE [LARGE SCALE GENOMIC DNA]</scope>
    <source>
        <strain evidence="3 4">CAIM 528</strain>
    </source>
</reference>
<gene>
    <name evidence="3" type="ORF">SU60_14065</name>
</gene>
<keyword evidence="4" id="KW-1185">Reference proteome</keyword>
<organism evidence="3 4">
    <name type="scientific">Vibrio mytili</name>
    <dbReference type="NCBI Taxonomy" id="50718"/>
    <lineage>
        <taxon>Bacteria</taxon>
        <taxon>Pseudomonadati</taxon>
        <taxon>Pseudomonadota</taxon>
        <taxon>Gammaproteobacteria</taxon>
        <taxon>Vibrionales</taxon>
        <taxon>Vibrionaceae</taxon>
        <taxon>Vibrio</taxon>
    </lineage>
</organism>
<feature type="compositionally biased region" description="Polar residues" evidence="1">
    <location>
        <begin position="80"/>
        <end position="90"/>
    </location>
</feature>
<sequence>MKKKSTTVPSQETQTEAMKIAKATQKPGQTKDQTKLIAQGIEKGIALYKKQQKEKNRQADKVRKKQQREKQRQPQESTENEAQMTVETKSTRSNILPWGLLILSWIGFAAATLIEHSFL</sequence>
<dbReference type="RefSeq" id="WP_041156066.1">
    <property type="nucleotide sequence ID" value="NZ_CBCRVP010000001.1"/>
</dbReference>
<dbReference type="Proteomes" id="UP000031977">
    <property type="component" value="Unassembled WGS sequence"/>
</dbReference>
<feature type="region of interest" description="Disordered" evidence="1">
    <location>
        <begin position="1"/>
        <end position="34"/>
    </location>
</feature>
<feature type="compositionally biased region" description="Basic and acidic residues" evidence="1">
    <location>
        <begin position="51"/>
        <end position="61"/>
    </location>
</feature>
<feature type="compositionally biased region" description="Polar residues" evidence="1">
    <location>
        <begin position="1"/>
        <end position="16"/>
    </location>
</feature>
<protein>
    <submittedName>
        <fullName evidence="3">Membrane protein</fullName>
    </submittedName>
</protein>
<dbReference type="STRING" id="50718.SU60_14065"/>
<dbReference type="InterPro" id="IPR021339">
    <property type="entry name" value="DUF2956"/>
</dbReference>
<name>A0A0C3HQK0_9VIBR</name>
<proteinExistence type="predicted"/>
<evidence type="ECO:0000256" key="2">
    <source>
        <dbReference type="SAM" id="Phobius"/>
    </source>
</evidence>
<feature type="region of interest" description="Disordered" evidence="1">
    <location>
        <begin position="48"/>
        <end position="90"/>
    </location>
</feature>
<keyword evidence="2" id="KW-1133">Transmembrane helix</keyword>
<dbReference type="AlphaFoldDB" id="A0A0C3HQK0"/>
<keyword evidence="2" id="KW-0812">Transmembrane</keyword>
<comment type="caution">
    <text evidence="3">The sequence shown here is derived from an EMBL/GenBank/DDBJ whole genome shotgun (WGS) entry which is preliminary data.</text>
</comment>